<keyword evidence="1" id="KW-0694">RNA-binding</keyword>
<proteinExistence type="predicted"/>
<dbReference type="GO" id="GO:0003723">
    <property type="term" value="F:RNA binding"/>
    <property type="evidence" value="ECO:0007669"/>
    <property type="project" value="UniProtKB-KW"/>
</dbReference>
<accession>A0AAV2P4V3</accession>
<evidence type="ECO:0000256" key="2">
    <source>
        <dbReference type="SAM" id="MobiDB-lite"/>
    </source>
</evidence>
<feature type="region of interest" description="Disordered" evidence="2">
    <location>
        <begin position="52"/>
        <end position="78"/>
    </location>
</feature>
<evidence type="ECO:0000256" key="1">
    <source>
        <dbReference type="ARBA" id="ARBA00022884"/>
    </source>
</evidence>
<organism evidence="3 4">
    <name type="scientific">Lasius platythorax</name>
    <dbReference type="NCBI Taxonomy" id="488582"/>
    <lineage>
        <taxon>Eukaryota</taxon>
        <taxon>Metazoa</taxon>
        <taxon>Ecdysozoa</taxon>
        <taxon>Arthropoda</taxon>
        <taxon>Hexapoda</taxon>
        <taxon>Insecta</taxon>
        <taxon>Pterygota</taxon>
        <taxon>Neoptera</taxon>
        <taxon>Endopterygota</taxon>
        <taxon>Hymenoptera</taxon>
        <taxon>Apocrita</taxon>
        <taxon>Aculeata</taxon>
        <taxon>Formicoidea</taxon>
        <taxon>Formicidae</taxon>
        <taxon>Formicinae</taxon>
        <taxon>Lasius</taxon>
        <taxon>Lasius</taxon>
    </lineage>
</organism>
<gene>
    <name evidence="3" type="ORF">LPLAT_LOCUS12259</name>
</gene>
<sequence length="375" mass="44086">MSTITESERKRLQSLKEKKQAFKAKGQFIQQALKNLDTTKYKKIIFDDDIDEQQSPKSKKKRDLFDSDNDNDNEKDSLWNKDKFNIKENISRKTILGNDVRFTLDDRFVKDDDQTEKTELAEGINEYDLQKEKERQLDILESILGTPLTVKNQETKAAKKKLMIRYDPTENGHGEYEVKSEHPKIKEKNTKKKKRDKSVSEMEPTPPEPEVSKDIYYAVSDTLTESLKQKGEFSLLKAHRKKDDAGNAEDCSVSIAENNKAQKFKLNFNATNAFKYDSSDDDKDVREALDTDKQMADEENTRTNSLIEYKDTLFFDNEDTRFNEAVRFFNTEATSNNEFKNLRRELKMIVRTKIRTNERKHQPWNKKKKIKRFKK</sequence>
<dbReference type="EMBL" id="OZ034830">
    <property type="protein sequence ID" value="CAL1686973.1"/>
    <property type="molecule type" value="Genomic_DNA"/>
</dbReference>
<evidence type="ECO:0000313" key="3">
    <source>
        <dbReference type="EMBL" id="CAL1686973.1"/>
    </source>
</evidence>
<dbReference type="PANTHER" id="PTHR48029">
    <property type="entry name" value="NUCLEOLAR PROTEIN 8"/>
    <property type="match status" value="1"/>
</dbReference>
<feature type="compositionally biased region" description="Basic and acidic residues" evidence="2">
    <location>
        <begin position="169"/>
        <end position="188"/>
    </location>
</feature>
<keyword evidence="4" id="KW-1185">Reference proteome</keyword>
<evidence type="ECO:0000313" key="4">
    <source>
        <dbReference type="Proteomes" id="UP001497644"/>
    </source>
</evidence>
<protein>
    <recommendedName>
        <fullName evidence="5">Nucleolar protein 8</fullName>
    </recommendedName>
</protein>
<dbReference type="PANTHER" id="PTHR48029:SF1">
    <property type="entry name" value="NUCLEOLAR PROTEIN 8"/>
    <property type="match status" value="1"/>
</dbReference>
<evidence type="ECO:0008006" key="5">
    <source>
        <dbReference type="Google" id="ProtNLM"/>
    </source>
</evidence>
<feature type="region of interest" description="Disordered" evidence="2">
    <location>
        <begin position="169"/>
        <end position="213"/>
    </location>
</feature>
<dbReference type="Proteomes" id="UP001497644">
    <property type="component" value="Chromosome 7"/>
</dbReference>
<reference evidence="3" key="1">
    <citation type="submission" date="2024-04" db="EMBL/GenBank/DDBJ databases">
        <authorList>
            <consortium name="Molecular Ecology Group"/>
        </authorList>
    </citation>
    <scope>NUCLEOTIDE SEQUENCE</scope>
</reference>
<dbReference type="AlphaFoldDB" id="A0AAV2P4V3"/>
<name>A0AAV2P4V3_9HYME</name>